<dbReference type="EMBL" id="KZ825491">
    <property type="protein sequence ID" value="PYI32641.1"/>
    <property type="molecule type" value="Genomic_DNA"/>
</dbReference>
<evidence type="ECO:0000313" key="2">
    <source>
        <dbReference type="EMBL" id="PYI32641.1"/>
    </source>
</evidence>
<sequence length="159" mass="17163">MCGPPRPSTGNLIAILFPSPAKSSSTSSSYSLTFSHDPRTPDGPTRAIFRFPDPKVREIFSAARGVDLRIEKYGDLTASVAGGGCEAPLYWFRVSLSSLSLRGRELEQQQQQQQQIEVVLPERLELGVSGTGIVGREVRVAVEGVDALVEMGRGVVGFD</sequence>
<evidence type="ECO:0000313" key="3">
    <source>
        <dbReference type="Proteomes" id="UP000248817"/>
    </source>
</evidence>
<accession>A0A2V5I9B8</accession>
<reference evidence="2 3" key="1">
    <citation type="submission" date="2018-02" db="EMBL/GenBank/DDBJ databases">
        <title>The genomes of Aspergillus section Nigri reveals drivers in fungal speciation.</title>
        <authorList>
            <consortium name="DOE Joint Genome Institute"/>
            <person name="Vesth T.C."/>
            <person name="Nybo J."/>
            <person name="Theobald S."/>
            <person name="Brandl J."/>
            <person name="Frisvad J.C."/>
            <person name="Nielsen K.F."/>
            <person name="Lyhne E.K."/>
            <person name="Kogle M.E."/>
            <person name="Kuo A."/>
            <person name="Riley R."/>
            <person name="Clum A."/>
            <person name="Nolan M."/>
            <person name="Lipzen A."/>
            <person name="Salamov A."/>
            <person name="Henrissat B."/>
            <person name="Wiebenga A."/>
            <person name="De vries R.P."/>
            <person name="Grigoriev I.V."/>
            <person name="Mortensen U.H."/>
            <person name="Andersen M.R."/>
            <person name="Baker S.E."/>
        </authorList>
    </citation>
    <scope>NUCLEOTIDE SEQUENCE [LARGE SCALE GENOMIC DNA]</scope>
    <source>
        <strain evidence="2 3">CBS 114.80</strain>
    </source>
</reference>
<dbReference type="AlphaFoldDB" id="A0A2V5I9B8"/>
<name>A0A2V5I9B8_9EURO</name>
<organism evidence="2 3">
    <name type="scientific">Aspergillus indologenus CBS 114.80</name>
    <dbReference type="NCBI Taxonomy" id="1450541"/>
    <lineage>
        <taxon>Eukaryota</taxon>
        <taxon>Fungi</taxon>
        <taxon>Dikarya</taxon>
        <taxon>Ascomycota</taxon>
        <taxon>Pezizomycotina</taxon>
        <taxon>Eurotiomycetes</taxon>
        <taxon>Eurotiomycetidae</taxon>
        <taxon>Eurotiales</taxon>
        <taxon>Aspergillaceae</taxon>
        <taxon>Aspergillus</taxon>
        <taxon>Aspergillus subgen. Circumdati</taxon>
    </lineage>
</organism>
<protein>
    <submittedName>
        <fullName evidence="2">Uncharacterized protein</fullName>
    </submittedName>
</protein>
<evidence type="ECO:0000256" key="1">
    <source>
        <dbReference type="SAM" id="MobiDB-lite"/>
    </source>
</evidence>
<gene>
    <name evidence="2" type="ORF">BP00DRAFT_456191</name>
</gene>
<keyword evidence="3" id="KW-1185">Reference proteome</keyword>
<dbReference type="Proteomes" id="UP000248817">
    <property type="component" value="Unassembled WGS sequence"/>
</dbReference>
<proteinExistence type="predicted"/>
<feature type="compositionally biased region" description="Low complexity" evidence="1">
    <location>
        <begin position="20"/>
        <end position="35"/>
    </location>
</feature>
<feature type="region of interest" description="Disordered" evidence="1">
    <location>
        <begin position="20"/>
        <end position="44"/>
    </location>
</feature>